<comment type="similarity">
    <text evidence="2">Belongs to the HAD-like hydrolase superfamily. CbbY/CbbZ/Gph/YieH family.</text>
</comment>
<reference evidence="6 8" key="3">
    <citation type="journal article" date="2020" name="Int. J. Syst. Evol. Microbiol.">
        <title>Novel acetic acid bacteria from cider fermentations: Acetobacter conturbans sp. nov. and Acetobacter fallax sp. nov.</title>
        <authorList>
            <person name="Sombolestani A.S."/>
            <person name="Cleenwerck I."/>
            <person name="Cnockaert M."/>
            <person name="Borremans W."/>
            <person name="Wieme A.D."/>
            <person name="De Vuyst L."/>
            <person name="Vandamme P."/>
        </authorList>
    </citation>
    <scope>NUCLEOTIDE SEQUENCE [LARGE SCALE GENOMIC DNA]</scope>
    <source>
        <strain evidence="6 8">LMG 23848</strain>
    </source>
</reference>
<dbReference type="STRING" id="431306.AGA_487"/>
<organism evidence="5 7">
    <name type="scientific">Acetobacter ghanensis</name>
    <dbReference type="NCBI Taxonomy" id="431306"/>
    <lineage>
        <taxon>Bacteria</taxon>
        <taxon>Pseudomonadati</taxon>
        <taxon>Pseudomonadota</taxon>
        <taxon>Alphaproteobacteria</taxon>
        <taxon>Acetobacterales</taxon>
        <taxon>Acetobacteraceae</taxon>
        <taxon>Acetobacter</taxon>
    </lineage>
</organism>
<gene>
    <name evidence="5" type="ORF">AGA_487</name>
    <name evidence="6" type="ORF">GOB80_09895</name>
</gene>
<dbReference type="InterPro" id="IPR041492">
    <property type="entry name" value="HAD_2"/>
</dbReference>
<dbReference type="SFLD" id="SFLDG01129">
    <property type="entry name" value="C1.5:_HAD__Beta-PGM__Phosphata"/>
    <property type="match status" value="1"/>
</dbReference>
<dbReference type="GO" id="GO:0046872">
    <property type="term" value="F:metal ion binding"/>
    <property type="evidence" value="ECO:0007669"/>
    <property type="project" value="UniProtKB-KW"/>
</dbReference>
<evidence type="ECO:0000313" key="8">
    <source>
        <dbReference type="Proteomes" id="UP000657200"/>
    </source>
</evidence>
<dbReference type="RefSeq" id="WP_059022784.1">
    <property type="nucleotide sequence ID" value="NZ_JBNZCO010000005.1"/>
</dbReference>
<keyword evidence="3" id="KW-0479">Metal-binding</keyword>
<accession>A0A0U5F430</accession>
<dbReference type="InterPro" id="IPR006439">
    <property type="entry name" value="HAD-SF_hydro_IA"/>
</dbReference>
<protein>
    <submittedName>
        <fullName evidence="6">HAD-IA family hydrolase</fullName>
    </submittedName>
    <submittedName>
        <fullName evidence="5">Putative hydrolase protein</fullName>
        <ecNumber evidence="5">3.1.3.18</ecNumber>
    </submittedName>
</protein>
<dbReference type="GO" id="GO:0008967">
    <property type="term" value="F:phosphoglycolate phosphatase activity"/>
    <property type="evidence" value="ECO:0007669"/>
    <property type="project" value="UniProtKB-EC"/>
</dbReference>
<reference evidence="7" key="2">
    <citation type="submission" date="2014-09" db="EMBL/GenBank/DDBJ databases">
        <authorList>
            <person name="Illeghems K.G."/>
        </authorList>
    </citation>
    <scope>NUCLEOTIDE SEQUENCE [LARGE SCALE GENOMIC DNA]</scope>
    <source>
        <strain evidence="7">LMG 23848T</strain>
    </source>
</reference>
<evidence type="ECO:0000256" key="2">
    <source>
        <dbReference type="ARBA" id="ARBA00006171"/>
    </source>
</evidence>
<sequence>MPSALSQVFRGPLKLVIFDCDGVLVDSEEACCRLCAQAARDAGWDVPDNLAVQTFSGMSLATIQPMIEQHAGKKLGPQWEPTMQQRFVAAMKEGVEPISGVHAMLDAVKELGIPVRVASNSSCEEMDVKFAVTELTPYFDGRIHSARDMGTPKPRPDVYLKAAEAEGVQPYECVVLEDSDPGARAAVNAGMACVMLREPGKAIPDWKGVERIDKLSDFPEILSRLVKVVS</sequence>
<evidence type="ECO:0000313" key="7">
    <source>
        <dbReference type="Proteomes" id="UP000068250"/>
    </source>
</evidence>
<evidence type="ECO:0000313" key="6">
    <source>
        <dbReference type="EMBL" id="NHO39983.1"/>
    </source>
</evidence>
<evidence type="ECO:0000256" key="3">
    <source>
        <dbReference type="ARBA" id="ARBA00022723"/>
    </source>
</evidence>
<dbReference type="AlphaFoldDB" id="A0A0U5F430"/>
<dbReference type="PANTHER" id="PTHR46193">
    <property type="entry name" value="6-PHOSPHOGLUCONATE PHOSPHATASE"/>
    <property type="match status" value="1"/>
</dbReference>
<dbReference type="SUPFAM" id="SSF56784">
    <property type="entry name" value="HAD-like"/>
    <property type="match status" value="1"/>
</dbReference>
<dbReference type="Proteomes" id="UP000068250">
    <property type="component" value="Chromosome I"/>
</dbReference>
<dbReference type="InterPro" id="IPR023198">
    <property type="entry name" value="PGP-like_dom2"/>
</dbReference>
<dbReference type="OrthoDB" id="9797743at2"/>
<dbReference type="EMBL" id="LN609302">
    <property type="protein sequence ID" value="CEF53929.1"/>
    <property type="molecule type" value="Genomic_DNA"/>
</dbReference>
<dbReference type="InterPro" id="IPR036412">
    <property type="entry name" value="HAD-like_sf"/>
</dbReference>
<dbReference type="Proteomes" id="UP000657200">
    <property type="component" value="Unassembled WGS sequence"/>
</dbReference>
<dbReference type="InterPro" id="IPR023214">
    <property type="entry name" value="HAD_sf"/>
</dbReference>
<keyword evidence="4" id="KW-0460">Magnesium</keyword>
<dbReference type="Pfam" id="PF13419">
    <property type="entry name" value="HAD_2"/>
    <property type="match status" value="1"/>
</dbReference>
<evidence type="ECO:0000256" key="4">
    <source>
        <dbReference type="ARBA" id="ARBA00022842"/>
    </source>
</evidence>
<keyword evidence="5" id="KW-0378">Hydrolase</keyword>
<proteinExistence type="inferred from homology"/>
<dbReference type="Gene3D" id="1.10.150.240">
    <property type="entry name" value="Putative phosphatase, domain 2"/>
    <property type="match status" value="1"/>
</dbReference>
<dbReference type="SFLD" id="SFLDS00003">
    <property type="entry name" value="Haloacid_Dehalogenase"/>
    <property type="match status" value="1"/>
</dbReference>
<dbReference type="PATRIC" id="fig|431306.5.peg.462"/>
<dbReference type="PANTHER" id="PTHR46193:SF10">
    <property type="entry name" value="6-PHOSPHOGLUCONATE PHOSPHATASE"/>
    <property type="match status" value="1"/>
</dbReference>
<reference evidence="5" key="1">
    <citation type="submission" date="2014-09" db="EMBL/GenBank/DDBJ databases">
        <authorList>
            <person name="Magalhaes I.L.F."/>
            <person name="Oliveira U."/>
            <person name="Santos F.R."/>
            <person name="Vidigal T.H.D.A."/>
            <person name="Brescovit A.D."/>
            <person name="Santos A.J."/>
        </authorList>
    </citation>
    <scope>NUCLEOTIDE SEQUENCE</scope>
    <source>
        <strain evidence="5">LMG 23848T</strain>
    </source>
</reference>
<dbReference type="NCBIfam" id="TIGR01509">
    <property type="entry name" value="HAD-SF-IA-v3"/>
    <property type="match status" value="1"/>
</dbReference>
<evidence type="ECO:0000313" key="5">
    <source>
        <dbReference type="EMBL" id="CEF53929.1"/>
    </source>
</evidence>
<dbReference type="EC" id="3.1.3.18" evidence="5"/>
<keyword evidence="8" id="KW-1185">Reference proteome</keyword>
<dbReference type="Gene3D" id="3.40.50.1000">
    <property type="entry name" value="HAD superfamily/HAD-like"/>
    <property type="match status" value="1"/>
</dbReference>
<comment type="cofactor">
    <cofactor evidence="1">
        <name>Mg(2+)</name>
        <dbReference type="ChEBI" id="CHEBI:18420"/>
    </cofactor>
</comment>
<dbReference type="InterPro" id="IPR051600">
    <property type="entry name" value="Beta-PGM-like"/>
</dbReference>
<name>A0A0U5F430_9PROT</name>
<dbReference type="EMBL" id="WOTE01000005">
    <property type="protein sequence ID" value="NHO39983.1"/>
    <property type="molecule type" value="Genomic_DNA"/>
</dbReference>
<evidence type="ECO:0000256" key="1">
    <source>
        <dbReference type="ARBA" id="ARBA00001946"/>
    </source>
</evidence>